<evidence type="ECO:0000256" key="1">
    <source>
        <dbReference type="ARBA" id="ARBA00004167"/>
    </source>
</evidence>
<evidence type="ECO:0008006" key="10">
    <source>
        <dbReference type="Google" id="ProtNLM"/>
    </source>
</evidence>
<reference evidence="8" key="2">
    <citation type="journal article" date="2023" name="IMA Fungus">
        <title>Comparative genomic study of the Penicillium genus elucidates a diverse pangenome and 15 lateral gene transfer events.</title>
        <authorList>
            <person name="Petersen C."/>
            <person name="Sorensen T."/>
            <person name="Nielsen M.R."/>
            <person name="Sondergaard T.E."/>
            <person name="Sorensen J.L."/>
            <person name="Fitzpatrick D.A."/>
            <person name="Frisvad J.C."/>
            <person name="Nielsen K.L."/>
        </authorList>
    </citation>
    <scope>NUCLEOTIDE SEQUENCE</scope>
    <source>
        <strain evidence="8">IBT 20477</strain>
    </source>
</reference>
<keyword evidence="7" id="KW-0732">Signal</keyword>
<proteinExistence type="predicted"/>
<comment type="subcellular location">
    <subcellularLocation>
        <location evidence="1">Membrane</location>
        <topology evidence="1">Single-pass membrane protein</topology>
    </subcellularLocation>
</comment>
<feature type="compositionally biased region" description="Polar residues" evidence="5">
    <location>
        <begin position="218"/>
        <end position="228"/>
    </location>
</feature>
<keyword evidence="4 6" id="KW-0472">Membrane</keyword>
<organism evidence="8 9">
    <name type="scientific">Penicillium cf. viridicatum</name>
    <dbReference type="NCBI Taxonomy" id="2972119"/>
    <lineage>
        <taxon>Eukaryota</taxon>
        <taxon>Fungi</taxon>
        <taxon>Dikarya</taxon>
        <taxon>Ascomycota</taxon>
        <taxon>Pezizomycotina</taxon>
        <taxon>Eurotiomycetes</taxon>
        <taxon>Eurotiomycetidae</taxon>
        <taxon>Eurotiales</taxon>
        <taxon>Aspergillaceae</taxon>
        <taxon>Penicillium</taxon>
    </lineage>
</organism>
<feature type="region of interest" description="Disordered" evidence="5">
    <location>
        <begin position="110"/>
        <end position="166"/>
    </location>
</feature>
<dbReference type="OrthoDB" id="4505626at2759"/>
<evidence type="ECO:0000256" key="6">
    <source>
        <dbReference type="SAM" id="Phobius"/>
    </source>
</evidence>
<reference evidence="8" key="1">
    <citation type="submission" date="2022-11" db="EMBL/GenBank/DDBJ databases">
        <authorList>
            <person name="Petersen C."/>
        </authorList>
    </citation>
    <scope>NUCLEOTIDE SEQUENCE</scope>
    <source>
        <strain evidence="8">IBT 20477</strain>
    </source>
</reference>
<dbReference type="PANTHER" id="PTHR15549">
    <property type="entry name" value="PAIRED IMMUNOGLOBULIN-LIKE TYPE 2 RECEPTOR"/>
    <property type="match status" value="1"/>
</dbReference>
<evidence type="ECO:0000256" key="4">
    <source>
        <dbReference type="ARBA" id="ARBA00023136"/>
    </source>
</evidence>
<name>A0A9W9N521_9EURO</name>
<keyword evidence="3 6" id="KW-1133">Transmembrane helix</keyword>
<evidence type="ECO:0000313" key="8">
    <source>
        <dbReference type="EMBL" id="KAJ5213286.1"/>
    </source>
</evidence>
<dbReference type="PANTHER" id="PTHR15549:SF30">
    <property type="entry name" value="MID2 DOMAIN-CONTAINING PROTEIN"/>
    <property type="match status" value="1"/>
</dbReference>
<feature type="chain" id="PRO_5040939109" description="Mid2 domain-containing protein" evidence="7">
    <location>
        <begin position="17"/>
        <end position="280"/>
    </location>
</feature>
<gene>
    <name evidence="8" type="ORF">N7449_000455</name>
</gene>
<dbReference type="GO" id="GO:0071944">
    <property type="term" value="C:cell periphery"/>
    <property type="evidence" value="ECO:0007669"/>
    <property type="project" value="UniProtKB-ARBA"/>
</dbReference>
<evidence type="ECO:0000256" key="7">
    <source>
        <dbReference type="SAM" id="SignalP"/>
    </source>
</evidence>
<evidence type="ECO:0000313" key="9">
    <source>
        <dbReference type="Proteomes" id="UP001150942"/>
    </source>
</evidence>
<dbReference type="AlphaFoldDB" id="A0A9W9N521"/>
<comment type="caution">
    <text evidence="8">The sequence shown here is derived from an EMBL/GenBank/DDBJ whole genome shotgun (WGS) entry which is preliminary data.</text>
</comment>
<feature type="region of interest" description="Disordered" evidence="5">
    <location>
        <begin position="205"/>
        <end position="280"/>
    </location>
</feature>
<feature type="transmembrane region" description="Helical" evidence="6">
    <location>
        <begin position="170"/>
        <end position="192"/>
    </location>
</feature>
<protein>
    <recommendedName>
        <fullName evidence="10">Mid2 domain-containing protein</fullName>
    </recommendedName>
</protein>
<sequence length="280" mass="29136">MILPLYALLLIPLVNAWTFRYTNATDATEIARGDEAQNCTDSPIGKEKLFTWDPEGSDLCVSIYRDTKCASRAGYSCGVWRKNASEPFAAFDVLVEREIDAKHQTSTLALASTSTSDTTSTSTSTSTSKSSSSSLPSTSTSATTTPTESAVSAGNVNSGSSSSPSLSGGAIAGIVIGIVAAITIIIVFVVIFMRKRNKKNAAVANQNGGYGPHEADATESSISGTTTVGEKGADPVARPFRPPPGSQVVELAGDEGSAELGSSPISEMDGNSTKRDFNQF</sequence>
<dbReference type="EMBL" id="JAPQKQ010000001">
    <property type="protein sequence ID" value="KAJ5213286.1"/>
    <property type="molecule type" value="Genomic_DNA"/>
</dbReference>
<keyword evidence="2 6" id="KW-0812">Transmembrane</keyword>
<evidence type="ECO:0000256" key="5">
    <source>
        <dbReference type="SAM" id="MobiDB-lite"/>
    </source>
</evidence>
<evidence type="ECO:0000256" key="3">
    <source>
        <dbReference type="ARBA" id="ARBA00022989"/>
    </source>
</evidence>
<keyword evidence="9" id="KW-1185">Reference proteome</keyword>
<evidence type="ECO:0000256" key="2">
    <source>
        <dbReference type="ARBA" id="ARBA00022692"/>
    </source>
</evidence>
<dbReference type="InterPro" id="IPR051694">
    <property type="entry name" value="Immunoregulatory_rcpt-like"/>
</dbReference>
<feature type="signal peptide" evidence="7">
    <location>
        <begin position="1"/>
        <end position="16"/>
    </location>
</feature>
<accession>A0A9W9N521</accession>
<dbReference type="Proteomes" id="UP001150942">
    <property type="component" value="Unassembled WGS sequence"/>
</dbReference>
<dbReference type="GO" id="GO:0016020">
    <property type="term" value="C:membrane"/>
    <property type="evidence" value="ECO:0007669"/>
    <property type="project" value="UniProtKB-SubCell"/>
</dbReference>